<keyword evidence="1" id="KW-1133">Transmembrane helix</keyword>
<proteinExistence type="predicted"/>
<dbReference type="Proteomes" id="UP001233999">
    <property type="component" value="Unassembled WGS sequence"/>
</dbReference>
<evidence type="ECO:0000256" key="1">
    <source>
        <dbReference type="SAM" id="Phobius"/>
    </source>
</evidence>
<keyword evidence="1" id="KW-0812">Transmembrane</keyword>
<dbReference type="AlphaFoldDB" id="A0AAD8AEN7"/>
<feature type="non-terminal residue" evidence="2">
    <location>
        <position position="1"/>
    </location>
</feature>
<evidence type="ECO:0000313" key="2">
    <source>
        <dbReference type="EMBL" id="KAJ9597729.1"/>
    </source>
</evidence>
<gene>
    <name evidence="2" type="ORF">L9F63_011439</name>
</gene>
<sequence length="109" mass="12530">HRIHPQFDMKRSDGSRYISVYVCNMFVYDIYLWTSSASLPEAADPRQSYLSLYQRTLYKAKLLLLQTASKYVCLLRSSASPTLSPLVCISILMLSFQLTLVSLFSSFWS</sequence>
<feature type="non-terminal residue" evidence="2">
    <location>
        <position position="109"/>
    </location>
</feature>
<reference evidence="2" key="2">
    <citation type="submission" date="2023-05" db="EMBL/GenBank/DDBJ databases">
        <authorList>
            <person name="Fouks B."/>
        </authorList>
    </citation>
    <scope>NUCLEOTIDE SEQUENCE</scope>
    <source>
        <strain evidence="2">Stay&amp;Tobe</strain>
        <tissue evidence="2">Testes</tissue>
    </source>
</reference>
<name>A0AAD8AEN7_DIPPU</name>
<comment type="caution">
    <text evidence="2">The sequence shown here is derived from an EMBL/GenBank/DDBJ whole genome shotgun (WGS) entry which is preliminary data.</text>
</comment>
<protein>
    <submittedName>
        <fullName evidence="2">Uncharacterized protein</fullName>
    </submittedName>
</protein>
<feature type="transmembrane region" description="Helical" evidence="1">
    <location>
        <begin position="86"/>
        <end position="108"/>
    </location>
</feature>
<keyword evidence="1" id="KW-0472">Membrane</keyword>
<accession>A0AAD8AEN7</accession>
<reference evidence="2" key="1">
    <citation type="journal article" date="2023" name="IScience">
        <title>Live-bearing cockroach genome reveals convergent evolutionary mechanisms linked to viviparity in insects and beyond.</title>
        <authorList>
            <person name="Fouks B."/>
            <person name="Harrison M.C."/>
            <person name="Mikhailova A.A."/>
            <person name="Marchal E."/>
            <person name="English S."/>
            <person name="Carruthers M."/>
            <person name="Jennings E.C."/>
            <person name="Chiamaka E.L."/>
            <person name="Frigard R.A."/>
            <person name="Pippel M."/>
            <person name="Attardo G.M."/>
            <person name="Benoit J.B."/>
            <person name="Bornberg-Bauer E."/>
            <person name="Tobe S.S."/>
        </authorList>
    </citation>
    <scope>NUCLEOTIDE SEQUENCE</scope>
    <source>
        <strain evidence="2">Stay&amp;Tobe</strain>
    </source>
</reference>
<evidence type="ECO:0000313" key="3">
    <source>
        <dbReference type="Proteomes" id="UP001233999"/>
    </source>
</evidence>
<dbReference type="EMBL" id="JASPKZ010001587">
    <property type="protein sequence ID" value="KAJ9597729.1"/>
    <property type="molecule type" value="Genomic_DNA"/>
</dbReference>
<organism evidence="2 3">
    <name type="scientific">Diploptera punctata</name>
    <name type="common">Pacific beetle cockroach</name>
    <dbReference type="NCBI Taxonomy" id="6984"/>
    <lineage>
        <taxon>Eukaryota</taxon>
        <taxon>Metazoa</taxon>
        <taxon>Ecdysozoa</taxon>
        <taxon>Arthropoda</taxon>
        <taxon>Hexapoda</taxon>
        <taxon>Insecta</taxon>
        <taxon>Pterygota</taxon>
        <taxon>Neoptera</taxon>
        <taxon>Polyneoptera</taxon>
        <taxon>Dictyoptera</taxon>
        <taxon>Blattodea</taxon>
        <taxon>Blaberoidea</taxon>
        <taxon>Blaberidae</taxon>
        <taxon>Diplopterinae</taxon>
        <taxon>Diploptera</taxon>
    </lineage>
</organism>
<keyword evidence="3" id="KW-1185">Reference proteome</keyword>